<organism evidence="1 2">
    <name type="scientific">Lates calcarifer</name>
    <name type="common">Barramundi</name>
    <name type="synonym">Holocentrus calcarifer</name>
    <dbReference type="NCBI Taxonomy" id="8187"/>
    <lineage>
        <taxon>Eukaryota</taxon>
        <taxon>Metazoa</taxon>
        <taxon>Chordata</taxon>
        <taxon>Craniata</taxon>
        <taxon>Vertebrata</taxon>
        <taxon>Euteleostomi</taxon>
        <taxon>Actinopterygii</taxon>
        <taxon>Neopterygii</taxon>
        <taxon>Teleostei</taxon>
        <taxon>Neoteleostei</taxon>
        <taxon>Acanthomorphata</taxon>
        <taxon>Carangaria</taxon>
        <taxon>Carangaria incertae sedis</taxon>
        <taxon>Centropomidae</taxon>
        <taxon>Lates</taxon>
    </lineage>
</organism>
<reference evidence="2" key="1">
    <citation type="submission" date="2015-09" db="EMBL/GenBank/DDBJ databases">
        <authorList>
            <person name="Sai Rama Sridatta P."/>
        </authorList>
    </citation>
    <scope>NUCLEOTIDE SEQUENCE [LARGE SCALE GENOMIC DNA]</scope>
</reference>
<reference evidence="1" key="2">
    <citation type="submission" date="2025-08" db="UniProtKB">
        <authorList>
            <consortium name="Ensembl"/>
        </authorList>
    </citation>
    <scope>IDENTIFICATION</scope>
</reference>
<evidence type="ECO:0000313" key="1">
    <source>
        <dbReference type="Ensembl" id="ENSLCAP00010056959.1"/>
    </source>
</evidence>
<dbReference type="GeneTree" id="ENSGT00970000198275"/>
<dbReference type="Proteomes" id="UP000314980">
    <property type="component" value="Unassembled WGS sequence"/>
</dbReference>
<dbReference type="InParanoid" id="A0A4W6G0S5"/>
<evidence type="ECO:0000313" key="2">
    <source>
        <dbReference type="Proteomes" id="UP000314980"/>
    </source>
</evidence>
<protein>
    <submittedName>
        <fullName evidence="1">Uncharacterized protein</fullName>
    </submittedName>
</protein>
<keyword evidence="2" id="KW-1185">Reference proteome</keyword>
<name>A0A4W6G0S5_LATCA</name>
<dbReference type="AlphaFoldDB" id="A0A4W6G0S5"/>
<reference evidence="1" key="3">
    <citation type="submission" date="2025-09" db="UniProtKB">
        <authorList>
            <consortium name="Ensembl"/>
        </authorList>
    </citation>
    <scope>IDENTIFICATION</scope>
</reference>
<accession>A0A4W6G0S5</accession>
<dbReference type="Ensembl" id="ENSLCAT00010058509.1">
    <property type="protein sequence ID" value="ENSLCAP00010056959.1"/>
    <property type="gene ID" value="ENSLCAG00010026584.1"/>
</dbReference>
<sequence>MEILDSSEPFLHWDRNLSELSEAGEIDSVLFKHLIMTKVHILKIYLRWQPPDFLQNKTPKIHLRGVVCR</sequence>
<proteinExistence type="predicted"/>